<name>A0A419PNS8_CLOSI</name>
<dbReference type="GO" id="GO:0006506">
    <property type="term" value="P:GPI anchor biosynthetic process"/>
    <property type="evidence" value="ECO:0007669"/>
    <property type="project" value="UniProtKB-UniPathway"/>
</dbReference>
<dbReference type="Pfam" id="PF10181">
    <property type="entry name" value="PIG-H"/>
    <property type="match status" value="1"/>
</dbReference>
<evidence type="ECO:0000256" key="1">
    <source>
        <dbReference type="ARBA" id="ARBA00004687"/>
    </source>
</evidence>
<sequence length="230" mass="25576">MDGLSLVFQLSCGCECSVRAPLRADLVAGLCQDPLSPLGHMADNNMWSQHPGWIEIKLRRTPNPSYWIAAFLMCIFISFLFGCFFESFLLRFMILMVLLFVLLIRLRNTIVEESLLLASNFGIQTRHRFLTGRQSSSAFIPLDRLHGLLLAERTTPTTVISYLAVELSAGPSTALSGNFDGDSLSHQLLPLLPSCLTTDEQNFAGRLCLPLPALVFILRLAHSVCYPPTM</sequence>
<dbReference type="AlphaFoldDB" id="A0A419PNS8"/>
<dbReference type="InParanoid" id="A0A419PNS8"/>
<evidence type="ECO:0000259" key="3">
    <source>
        <dbReference type="Pfam" id="PF10181"/>
    </source>
</evidence>
<comment type="pathway">
    <text evidence="1">Glycolipid biosynthesis; glycosylphosphatidylinositol-anchor biosynthesis.</text>
</comment>
<keyword evidence="5" id="KW-1185">Reference proteome</keyword>
<dbReference type="EMBL" id="NIRI02000076">
    <property type="protein sequence ID" value="KAG5442035.1"/>
    <property type="molecule type" value="Genomic_DNA"/>
</dbReference>
<dbReference type="InterPro" id="IPR019328">
    <property type="entry name" value="PIGH-H_dom"/>
</dbReference>
<accession>A0A419PNS8</accession>
<evidence type="ECO:0000313" key="5">
    <source>
        <dbReference type="Proteomes" id="UP000286415"/>
    </source>
</evidence>
<dbReference type="GO" id="GO:0000506">
    <property type="term" value="C:glycosylphosphatidylinositol-N-acetylglucosaminyltransferase (GPI-GnT) complex"/>
    <property type="evidence" value="ECO:0007669"/>
    <property type="project" value="InterPro"/>
</dbReference>
<dbReference type="OrthoDB" id="6256716at2759"/>
<dbReference type="PANTHER" id="PTHR15231">
    <property type="entry name" value="PHOSPHATIDYLINOSITOL N-ACETYLGLUCOSAMINYLTRANSFERASE SUBUNIT H"/>
    <property type="match status" value="1"/>
</dbReference>
<reference evidence="4 5" key="2">
    <citation type="journal article" date="2021" name="Genomics">
        <title>High-quality reference genome for Clonorchis sinensis.</title>
        <authorList>
            <person name="Young N.D."/>
            <person name="Stroehlein A.J."/>
            <person name="Kinkar L."/>
            <person name="Wang T."/>
            <person name="Sohn W.M."/>
            <person name="Chang B.C.H."/>
            <person name="Kaur P."/>
            <person name="Weisz D."/>
            <person name="Dudchenko O."/>
            <person name="Aiden E.L."/>
            <person name="Korhonen P.K."/>
            <person name="Gasser R.B."/>
        </authorList>
    </citation>
    <scope>NUCLEOTIDE SEQUENCE [LARGE SCALE GENOMIC DNA]</scope>
    <source>
        <strain evidence="4">Cs-k2</strain>
    </source>
</reference>
<comment type="caution">
    <text evidence="4">The sequence shown here is derived from an EMBL/GenBank/DDBJ whole genome shotgun (WGS) entry which is preliminary data.</text>
</comment>
<protein>
    <recommendedName>
        <fullName evidence="3">Phosphatidylinositol N-acetylglucosaminyltransferase subunit H conserved domain-containing protein</fullName>
    </recommendedName>
</protein>
<proteinExistence type="inferred from homology"/>
<dbReference type="PANTHER" id="PTHR15231:SF1">
    <property type="entry name" value="PHOSPHATIDYLINOSITOL N-ACETYLGLUCOSAMINYLTRANSFERASE SUBUNIT H"/>
    <property type="match status" value="1"/>
</dbReference>
<dbReference type="UniPathway" id="UPA00196"/>
<comment type="similarity">
    <text evidence="2">Belongs to the PIGH family.</text>
</comment>
<dbReference type="Proteomes" id="UP000286415">
    <property type="component" value="Unassembled WGS sequence"/>
</dbReference>
<gene>
    <name evidence="4" type="ORF">CSKR_112032</name>
</gene>
<organism evidence="4 5">
    <name type="scientific">Clonorchis sinensis</name>
    <name type="common">Chinese liver fluke</name>
    <dbReference type="NCBI Taxonomy" id="79923"/>
    <lineage>
        <taxon>Eukaryota</taxon>
        <taxon>Metazoa</taxon>
        <taxon>Spiralia</taxon>
        <taxon>Lophotrochozoa</taxon>
        <taxon>Platyhelminthes</taxon>
        <taxon>Trematoda</taxon>
        <taxon>Digenea</taxon>
        <taxon>Opisthorchiida</taxon>
        <taxon>Opisthorchiata</taxon>
        <taxon>Opisthorchiidae</taxon>
        <taxon>Clonorchis</taxon>
    </lineage>
</organism>
<evidence type="ECO:0000313" key="4">
    <source>
        <dbReference type="EMBL" id="KAG5442035.1"/>
    </source>
</evidence>
<feature type="domain" description="Phosphatidylinositol N-acetylglucosaminyltransferase subunit H conserved" evidence="3">
    <location>
        <begin position="114"/>
        <end position="165"/>
    </location>
</feature>
<dbReference type="InterPro" id="IPR044215">
    <property type="entry name" value="PIG-H"/>
</dbReference>
<reference evidence="4 5" key="1">
    <citation type="journal article" date="2018" name="Biotechnol. Adv.">
        <title>Improved genomic resources and new bioinformatic workflow for the carcinogenic parasite Clonorchis sinensis: Biotechnological implications.</title>
        <authorList>
            <person name="Wang D."/>
            <person name="Korhonen P.K."/>
            <person name="Gasser R.B."/>
            <person name="Young N.D."/>
        </authorList>
    </citation>
    <scope>NUCLEOTIDE SEQUENCE [LARGE SCALE GENOMIC DNA]</scope>
    <source>
        <strain evidence="4">Cs-k2</strain>
    </source>
</reference>
<evidence type="ECO:0000256" key="2">
    <source>
        <dbReference type="ARBA" id="ARBA00009610"/>
    </source>
</evidence>